<feature type="compositionally biased region" description="Polar residues" evidence="1">
    <location>
        <begin position="23"/>
        <end position="36"/>
    </location>
</feature>
<evidence type="ECO:0008006" key="5">
    <source>
        <dbReference type="Google" id="ProtNLM"/>
    </source>
</evidence>
<feature type="transmembrane region" description="Helical" evidence="2">
    <location>
        <begin position="203"/>
        <end position="228"/>
    </location>
</feature>
<feature type="transmembrane region" description="Helical" evidence="2">
    <location>
        <begin position="112"/>
        <end position="134"/>
    </location>
</feature>
<feature type="compositionally biased region" description="Basic and acidic residues" evidence="1">
    <location>
        <begin position="88"/>
        <end position="104"/>
    </location>
</feature>
<evidence type="ECO:0000313" key="3">
    <source>
        <dbReference type="EMBL" id="ETS76352.1"/>
    </source>
</evidence>
<sequence length="694" mass="76929">MDEIIHSPTRANHSHQKSPGGLEQQSAPSSRRNSIPSEEAARYGESVEQTAEVTFVTYHQTPTHSSPLLRQDSGSASINGFQSLDTQDDARNDGSVKTDQETRPKSPHTWKLEMSAVALSLTAMTTLLVLLVLANNRPLDKWRFLISFNALISILGAVARAPLGFVMGSCLGQAKWNWFKRQPGRLEGFEKFEDASRGPLGSFVFLFWLPARHWSVLGALMTVVLLGFDPFLQAIVDYDGQLDDSNSLKPPTIGVCERLDVGSYSYLTTRGEAGSFQLPSGNAIDRFIWSKIPDVGMTAALIDGLGNDTKRTEPMASFVCPSGNCTWAPYSTLAICSTCNDVTASLEQNEILGGKTLYSLPYVESIDEKKGIFAETADMAAAAVSNPGLTVSFQKSNTLIAAVGIIRFPDKYHLNPLAKECALYFCIKAFATRVDNGVFKESVIDTWSDRNLASYQPGMPEWEVGMEASTFAEYESWNNNSLVNSEVNFHRFDLQLRWSDERARQVGLPKDAIMAFNISQSSAETTSYAVTDQLFSSGQLVSWPIPRTGFNGTLYPFVAQVLGTKQTQDYDAVFENMAQRMTTFMRDQSDSTQTGQQKEWALHIRVRWAYLILPLLVVVGACLVLLFAILETNHRRLEPWKSDVLATFTHSVDAETQKQLRLAELTGQARETAKNTFVSLVDTGEFVELKVKKD</sequence>
<dbReference type="RefSeq" id="XP_007838511.1">
    <property type="nucleotide sequence ID" value="XM_007840320.1"/>
</dbReference>
<reference evidence="4" key="1">
    <citation type="journal article" date="2015" name="BMC Genomics">
        <title>Genomic and transcriptomic analysis of the endophytic fungus Pestalotiopsis fici reveals its lifestyle and high potential for synthesis of natural products.</title>
        <authorList>
            <person name="Wang X."/>
            <person name="Zhang X."/>
            <person name="Liu L."/>
            <person name="Xiang M."/>
            <person name="Wang W."/>
            <person name="Sun X."/>
            <person name="Che Y."/>
            <person name="Guo L."/>
            <person name="Liu G."/>
            <person name="Guo L."/>
            <person name="Wang C."/>
            <person name="Yin W.B."/>
            <person name="Stadler M."/>
            <person name="Zhang X."/>
            <person name="Liu X."/>
        </authorList>
    </citation>
    <scope>NUCLEOTIDE SEQUENCE [LARGE SCALE GENOMIC DNA]</scope>
    <source>
        <strain evidence="4">W106-1 / CGMCC3.15140</strain>
    </source>
</reference>
<dbReference type="HOGENOM" id="CLU_015092_4_3_1"/>
<dbReference type="PANTHER" id="PTHR35394">
    <property type="entry name" value="DUF3176 DOMAIN-CONTAINING PROTEIN"/>
    <property type="match status" value="1"/>
</dbReference>
<dbReference type="GeneID" id="19276752"/>
<dbReference type="EMBL" id="KI912117">
    <property type="protein sequence ID" value="ETS76352.1"/>
    <property type="molecule type" value="Genomic_DNA"/>
</dbReference>
<protein>
    <recommendedName>
        <fullName evidence="5">DUF3176 domain containing protein</fullName>
    </recommendedName>
</protein>
<keyword evidence="2" id="KW-1133">Transmembrane helix</keyword>
<feature type="region of interest" description="Disordered" evidence="1">
    <location>
        <begin position="1"/>
        <end position="47"/>
    </location>
</feature>
<organism evidence="3 4">
    <name type="scientific">Pestalotiopsis fici (strain W106-1 / CGMCC3.15140)</name>
    <dbReference type="NCBI Taxonomy" id="1229662"/>
    <lineage>
        <taxon>Eukaryota</taxon>
        <taxon>Fungi</taxon>
        <taxon>Dikarya</taxon>
        <taxon>Ascomycota</taxon>
        <taxon>Pezizomycotina</taxon>
        <taxon>Sordariomycetes</taxon>
        <taxon>Xylariomycetidae</taxon>
        <taxon>Amphisphaeriales</taxon>
        <taxon>Sporocadaceae</taxon>
        <taxon>Pestalotiopsis</taxon>
    </lineage>
</organism>
<dbReference type="OrthoDB" id="5376804at2759"/>
<dbReference type="KEGG" id="pfy:PFICI_11739"/>
<feature type="transmembrane region" description="Helical" evidence="2">
    <location>
        <begin position="146"/>
        <end position="171"/>
    </location>
</feature>
<keyword evidence="4" id="KW-1185">Reference proteome</keyword>
<dbReference type="InterPro" id="IPR021514">
    <property type="entry name" value="DUF3176"/>
</dbReference>
<dbReference type="AlphaFoldDB" id="W3WT83"/>
<dbReference type="InParanoid" id="W3WT83"/>
<dbReference type="PANTHER" id="PTHR35394:SF5">
    <property type="entry name" value="DUF3176 DOMAIN-CONTAINING PROTEIN"/>
    <property type="match status" value="1"/>
</dbReference>
<evidence type="ECO:0000256" key="1">
    <source>
        <dbReference type="SAM" id="MobiDB-lite"/>
    </source>
</evidence>
<dbReference type="eggNOG" id="ENOG502RZ8N">
    <property type="taxonomic scope" value="Eukaryota"/>
</dbReference>
<name>W3WT83_PESFW</name>
<feature type="region of interest" description="Disordered" evidence="1">
    <location>
        <begin position="77"/>
        <end position="107"/>
    </location>
</feature>
<keyword evidence="2" id="KW-0472">Membrane</keyword>
<keyword evidence="2" id="KW-0812">Transmembrane</keyword>
<feature type="transmembrane region" description="Helical" evidence="2">
    <location>
        <begin position="608"/>
        <end position="630"/>
    </location>
</feature>
<proteinExistence type="predicted"/>
<evidence type="ECO:0000256" key="2">
    <source>
        <dbReference type="SAM" id="Phobius"/>
    </source>
</evidence>
<evidence type="ECO:0000313" key="4">
    <source>
        <dbReference type="Proteomes" id="UP000030651"/>
    </source>
</evidence>
<gene>
    <name evidence="3" type="ORF">PFICI_11739</name>
</gene>
<accession>W3WT83</accession>
<dbReference type="Proteomes" id="UP000030651">
    <property type="component" value="Unassembled WGS sequence"/>
</dbReference>
<dbReference type="Pfam" id="PF11374">
    <property type="entry name" value="DUF3176"/>
    <property type="match status" value="1"/>
</dbReference>
<dbReference type="OMA" id="CLGQAKW"/>